<dbReference type="AlphaFoldDB" id="A0A1F5EH55"/>
<dbReference type="Proteomes" id="UP000186029">
    <property type="component" value="Unassembled WGS sequence"/>
</dbReference>
<evidence type="ECO:0000313" key="2">
    <source>
        <dbReference type="Proteomes" id="UP000186029"/>
    </source>
</evidence>
<comment type="caution">
    <text evidence="1">The sequence shown here is derived from an EMBL/GenBank/DDBJ whole genome shotgun (WGS) entry which is preliminary data.</text>
</comment>
<dbReference type="EMBL" id="MFAC01000021">
    <property type="protein sequence ID" value="OGD66713.1"/>
    <property type="molecule type" value="Genomic_DNA"/>
</dbReference>
<protein>
    <submittedName>
        <fullName evidence="1">Uncharacterized protein</fullName>
    </submittedName>
</protein>
<accession>A0A1F5EH55</accession>
<gene>
    <name evidence="1" type="ORF">A2Z61_00535</name>
</gene>
<organism evidence="1 2">
    <name type="scientific">Candidatus Campbellbacteria bacterium RIFCSPLOWO2_02_35_12</name>
    <dbReference type="NCBI Taxonomy" id="1797580"/>
    <lineage>
        <taxon>Bacteria</taxon>
        <taxon>Candidatus Campbelliibacteriota</taxon>
    </lineage>
</organism>
<proteinExistence type="predicted"/>
<reference evidence="1 2" key="1">
    <citation type="journal article" date="2016" name="Nat. Commun.">
        <title>Thousands of microbial genomes shed light on interconnected biogeochemical processes in an aquifer system.</title>
        <authorList>
            <person name="Anantharaman K."/>
            <person name="Brown C.T."/>
            <person name="Hug L.A."/>
            <person name="Sharon I."/>
            <person name="Castelle C.J."/>
            <person name="Probst A.J."/>
            <person name="Thomas B.C."/>
            <person name="Singh A."/>
            <person name="Wilkins M.J."/>
            <person name="Karaoz U."/>
            <person name="Brodie E.L."/>
            <person name="Williams K.H."/>
            <person name="Hubbard S.S."/>
            <person name="Banfield J.F."/>
        </authorList>
    </citation>
    <scope>NUCLEOTIDE SEQUENCE [LARGE SCALE GENOMIC DNA]</scope>
</reference>
<name>A0A1F5EH55_9BACT</name>
<evidence type="ECO:0000313" key="1">
    <source>
        <dbReference type="EMBL" id="OGD66713.1"/>
    </source>
</evidence>
<sequence>MPNDPAERIEAYMDRLENIFLNQDERKRERNLEMFRDKIYDALIIKRENFPGSYFELQKRIAREQGHGNVEISEEMRERMMETAIKDQKASLDSWVEYLTEEDVAYPAWFKFYIWNQVIKLSQFNKELGKFKSRTDSTVGWFSDINRAALAKILDVYGQFLGEFNI</sequence>